<proteinExistence type="predicted"/>
<accession>A0A7T4EDT9</accession>
<sequence>MLNALPMIIDQIALQPNDTHPILALNNALQPIMPEIEDPLGHLMNISAQCYQEVITYLHD</sequence>
<dbReference type="EMBL" id="CP066007">
    <property type="protein sequence ID" value="QQB45535.1"/>
    <property type="molecule type" value="Genomic_DNA"/>
</dbReference>
<dbReference type="RefSeq" id="WP_084036249.1">
    <property type="nucleotide sequence ID" value="NZ_CP066007.1"/>
</dbReference>
<dbReference type="AlphaFoldDB" id="A0A7T4EDT9"/>
<gene>
    <name evidence="1" type="ORF">I6I10_08415</name>
</gene>
<organism evidence="1 2">
    <name type="scientific">Corynebacterium glucuronolyticum</name>
    <dbReference type="NCBI Taxonomy" id="39791"/>
    <lineage>
        <taxon>Bacteria</taxon>
        <taxon>Bacillati</taxon>
        <taxon>Actinomycetota</taxon>
        <taxon>Actinomycetes</taxon>
        <taxon>Mycobacteriales</taxon>
        <taxon>Corynebacteriaceae</taxon>
        <taxon>Corynebacterium</taxon>
    </lineage>
</organism>
<dbReference type="GeneID" id="92760299"/>
<dbReference type="Proteomes" id="UP000596145">
    <property type="component" value="Chromosome"/>
</dbReference>
<evidence type="ECO:0000313" key="2">
    <source>
        <dbReference type="Proteomes" id="UP000596145"/>
    </source>
</evidence>
<reference evidence="1 2" key="1">
    <citation type="submission" date="2020-12" db="EMBL/GenBank/DDBJ databases">
        <title>FDA dAtabase for Regulatory Grade micrObial Sequences (FDA-ARGOS): Supporting development and validation of Infectious Disease Dx tests.</title>
        <authorList>
            <person name="Sproer C."/>
            <person name="Gronow S."/>
            <person name="Severitt S."/>
            <person name="Schroder I."/>
            <person name="Tallon L."/>
            <person name="Sadzewicz L."/>
            <person name="Zhao X."/>
            <person name="Boylan J."/>
            <person name="Ott S."/>
            <person name="Bowen H."/>
            <person name="Vavikolanu K."/>
            <person name="Mehta A."/>
            <person name="Aluvathingal J."/>
            <person name="Nadendla S."/>
            <person name="Lowell S."/>
            <person name="Myers T."/>
            <person name="Yan Y."/>
            <person name="Sichtig H."/>
        </authorList>
    </citation>
    <scope>NUCLEOTIDE SEQUENCE [LARGE SCALE GENOMIC DNA]</scope>
    <source>
        <strain evidence="1 2">FDAARGOS_1053</strain>
    </source>
</reference>
<name>A0A7T4EDT9_9CORY</name>
<evidence type="ECO:0000313" key="1">
    <source>
        <dbReference type="EMBL" id="QQB45535.1"/>
    </source>
</evidence>
<protein>
    <submittedName>
        <fullName evidence="1">Uncharacterized protein</fullName>
    </submittedName>
</protein>